<dbReference type="PANTHER" id="PTHR22589">
    <property type="entry name" value="CARNITINE O-ACYLTRANSFERASE"/>
    <property type="match status" value="1"/>
</dbReference>
<sequence length="795" mass="91026">MELGKWEKYPVEQKPLEYLRIHENGFILNTGVTLIFILFSKTFPIKRKKRKIWRVLKQDVPYPHFKPPSISIDLGEELSVESSLVHENRFEKMLYRLVDCDKHGFDGKFFLVQFNTRGPMVLSNKIVIPFLDINWHCGLRHPFFISREEICIEGLIDRILVVYVRRTKKIQGARYRGCRDYETDVHHVDEFGICRMIIMCVCELQVPLKDGAVTQNKFFLCRVESCWNVFKGWIPGGSCRILKELTHSVAFNPGIWYPFARFPIDQEYSSYNINCEKLFSASPTTGRRNSSAASFQRALCSLIACNDRISVSYNGCYMRSKNTTLPKLPVPDPKKTLSHFLNFAEPLQTRHEFERTQLIVNEFAEKELPTLQKLLEQRAAKLNNWLTPWWLNVAYLQSRTPLPVVTSPGLVLPRFSWSDKECQTDIAAKVTQAATKFHLKVLKGELPQDMFGKTPFDMSQYSLIFGTTRIPKNGCDEIRYGCSNENQQRHIIVLHNGHVFTIPVLTNAGQPLPLSTLKTLFKEIVERSPQRLDYSVGIVSSDNRDKWAEIYEQLKAHPSNSINLSCIEDALFAVCLDQEFEALEDDEEKDEFAKQCLHGGGSKSNSCNRWFDKTLQFVIGKNGSVGVTYEHTPAEGPPVATMTDFICDEIYANDFKDDSTMTKEEVKQLDFELNDSQRAQIKRSEKQIDKTADDLDVTLHTFKSYGKNFPKSVGISPDSYIQMAFQLAFHRIHSAVPPTYETATLRKFADGRTENIRSPNVLANVFVKKMTSGHASVTDIYDALKAAADSHKNYT</sequence>
<evidence type="ECO:0000256" key="4">
    <source>
        <dbReference type="PIRSR" id="PIRSR600542-1"/>
    </source>
</evidence>
<reference evidence="8" key="2">
    <citation type="journal article" date="2016" name="Sci. Rep.">
        <title>Dictyocaulus viviparus genome, variome and transcriptome elucidate lungworm biology and support future intervention.</title>
        <authorList>
            <person name="McNulty S.N."/>
            <person name="Strube C."/>
            <person name="Rosa B.A."/>
            <person name="Martin J.C."/>
            <person name="Tyagi R."/>
            <person name="Choi Y.J."/>
            <person name="Wang Q."/>
            <person name="Hallsworth Pepin K."/>
            <person name="Zhang X."/>
            <person name="Ozersky P."/>
            <person name="Wilson R.K."/>
            <person name="Sternberg P.W."/>
            <person name="Gasser R.B."/>
            <person name="Mitreva M."/>
        </authorList>
    </citation>
    <scope>NUCLEOTIDE SEQUENCE [LARGE SCALE GENOMIC DNA]</scope>
    <source>
        <strain evidence="8">HannoverDv2000</strain>
    </source>
</reference>
<dbReference type="Gene3D" id="3.30.559.10">
    <property type="entry name" value="Chloramphenicol acetyltransferase-like domain"/>
    <property type="match status" value="1"/>
</dbReference>
<dbReference type="GO" id="GO:0019254">
    <property type="term" value="P:carnitine metabolic process, CoA-linked"/>
    <property type="evidence" value="ECO:0007669"/>
    <property type="project" value="TreeGrafter"/>
</dbReference>
<name>A0A0D8Y4A8_DICVI</name>
<dbReference type="AlphaFoldDB" id="A0A0D8Y4A8"/>
<dbReference type="InterPro" id="IPR042231">
    <property type="entry name" value="Cho/carn_acyl_trans_2"/>
</dbReference>
<dbReference type="InterPro" id="IPR023213">
    <property type="entry name" value="CAT-like_dom_sf"/>
</dbReference>
<dbReference type="PROSITE" id="PS00440">
    <property type="entry name" value="ACYLTRANSF_C_2"/>
    <property type="match status" value="1"/>
</dbReference>
<dbReference type="EMBL" id="KN716235">
    <property type="protein sequence ID" value="KJH49406.1"/>
    <property type="molecule type" value="Genomic_DNA"/>
</dbReference>
<dbReference type="Pfam" id="PF00755">
    <property type="entry name" value="Carn_acyltransf"/>
    <property type="match status" value="1"/>
</dbReference>
<evidence type="ECO:0000256" key="2">
    <source>
        <dbReference type="ARBA" id="ARBA00022679"/>
    </source>
</evidence>
<protein>
    <submittedName>
        <fullName evidence="7">Choline/Carnitine O-acyltransferase</fullName>
    </submittedName>
</protein>
<evidence type="ECO:0000256" key="5">
    <source>
        <dbReference type="RuleBase" id="RU003801"/>
    </source>
</evidence>
<keyword evidence="2 5" id="KW-0808">Transferase</keyword>
<dbReference type="Proteomes" id="UP000053766">
    <property type="component" value="Unassembled WGS sequence"/>
</dbReference>
<evidence type="ECO:0000256" key="3">
    <source>
        <dbReference type="ARBA" id="ARBA00023315"/>
    </source>
</evidence>
<evidence type="ECO:0000313" key="8">
    <source>
        <dbReference type="Proteomes" id="UP000053766"/>
    </source>
</evidence>
<reference evidence="7 8" key="1">
    <citation type="submission" date="2013-11" db="EMBL/GenBank/DDBJ databases">
        <title>Draft genome of the bovine lungworm Dictyocaulus viviparus.</title>
        <authorList>
            <person name="Mitreva M."/>
        </authorList>
    </citation>
    <scope>NUCLEOTIDE SEQUENCE [LARGE SCALE GENOMIC DNA]</scope>
    <source>
        <strain evidence="7 8">HannoverDv2000</strain>
    </source>
</reference>
<evidence type="ECO:0000256" key="1">
    <source>
        <dbReference type="ARBA" id="ARBA00005232"/>
    </source>
</evidence>
<dbReference type="SUPFAM" id="SSF52777">
    <property type="entry name" value="CoA-dependent acyltransferases"/>
    <property type="match status" value="2"/>
</dbReference>
<proteinExistence type="inferred from homology"/>
<dbReference type="InterPro" id="IPR039551">
    <property type="entry name" value="Cho/carn_acyl_trans"/>
</dbReference>
<dbReference type="STRING" id="29172.A0A0D8Y4A8"/>
<gene>
    <name evidence="7" type="ORF">DICVIV_04421</name>
</gene>
<organism evidence="7 8">
    <name type="scientific">Dictyocaulus viviparus</name>
    <name type="common">Bovine lungworm</name>
    <dbReference type="NCBI Taxonomy" id="29172"/>
    <lineage>
        <taxon>Eukaryota</taxon>
        <taxon>Metazoa</taxon>
        <taxon>Ecdysozoa</taxon>
        <taxon>Nematoda</taxon>
        <taxon>Chromadorea</taxon>
        <taxon>Rhabditida</taxon>
        <taxon>Rhabditina</taxon>
        <taxon>Rhabditomorpha</taxon>
        <taxon>Strongyloidea</taxon>
        <taxon>Metastrongylidae</taxon>
        <taxon>Dictyocaulus</taxon>
    </lineage>
</organism>
<accession>A0A0D8Y4A8</accession>
<dbReference type="GO" id="GO:0004092">
    <property type="term" value="F:carnitine O-acetyltransferase activity"/>
    <property type="evidence" value="ECO:0007669"/>
    <property type="project" value="TreeGrafter"/>
</dbReference>
<dbReference type="InterPro" id="IPR000542">
    <property type="entry name" value="Carn_acyl_trans"/>
</dbReference>
<dbReference type="OrthoDB" id="240216at2759"/>
<feature type="active site" description="Proton acceptor" evidence="4">
    <location>
        <position position="631"/>
    </location>
</feature>
<evidence type="ECO:0000259" key="6">
    <source>
        <dbReference type="Pfam" id="PF00755"/>
    </source>
</evidence>
<keyword evidence="8" id="KW-1185">Reference proteome</keyword>
<dbReference type="PANTHER" id="PTHR22589:SF103">
    <property type="entry name" value="CARNITINE O-ACETYL-TRANSFERASE, ISOFORM A-RELATED"/>
    <property type="match status" value="1"/>
</dbReference>
<keyword evidence="3 5" id="KW-0012">Acyltransferase</keyword>
<feature type="domain" description="Choline/carnitine acyltransferase" evidence="6">
    <location>
        <begin position="328"/>
        <end position="795"/>
    </location>
</feature>
<comment type="similarity">
    <text evidence="1 5">Belongs to the carnitine/choline acetyltransferase family.</text>
</comment>
<feature type="non-terminal residue" evidence="7">
    <location>
        <position position="795"/>
    </location>
</feature>
<evidence type="ECO:0000313" key="7">
    <source>
        <dbReference type="EMBL" id="KJH49406.1"/>
    </source>
</evidence>
<dbReference type="Gene3D" id="3.30.559.70">
    <property type="entry name" value="Choline/Carnitine o-acyltransferase, domain 2"/>
    <property type="match status" value="1"/>
</dbReference>
<dbReference type="GO" id="GO:0005777">
    <property type="term" value="C:peroxisome"/>
    <property type="evidence" value="ECO:0007669"/>
    <property type="project" value="TreeGrafter"/>
</dbReference>